<dbReference type="AlphaFoldDB" id="A0A917TKH6"/>
<organism evidence="2 3">
    <name type="scientific">Micromonospora sonchi</name>
    <dbReference type="NCBI Taxonomy" id="1763543"/>
    <lineage>
        <taxon>Bacteria</taxon>
        <taxon>Bacillati</taxon>
        <taxon>Actinomycetota</taxon>
        <taxon>Actinomycetes</taxon>
        <taxon>Micromonosporales</taxon>
        <taxon>Micromonosporaceae</taxon>
        <taxon>Micromonospora</taxon>
    </lineage>
</organism>
<gene>
    <name evidence="2" type="ORF">GCM10011608_09170</name>
</gene>
<keyword evidence="1" id="KW-0812">Transmembrane</keyword>
<name>A0A917TKH6_9ACTN</name>
<dbReference type="EMBL" id="BMNB01000003">
    <property type="protein sequence ID" value="GGM26555.1"/>
    <property type="molecule type" value="Genomic_DNA"/>
</dbReference>
<protein>
    <submittedName>
        <fullName evidence="2">Uncharacterized protein</fullName>
    </submittedName>
</protein>
<proteinExistence type="predicted"/>
<keyword evidence="3" id="KW-1185">Reference proteome</keyword>
<evidence type="ECO:0000256" key="1">
    <source>
        <dbReference type="SAM" id="Phobius"/>
    </source>
</evidence>
<evidence type="ECO:0000313" key="3">
    <source>
        <dbReference type="Proteomes" id="UP000608890"/>
    </source>
</evidence>
<comment type="caution">
    <text evidence="2">The sequence shown here is derived from an EMBL/GenBank/DDBJ whole genome shotgun (WGS) entry which is preliminary data.</text>
</comment>
<reference evidence="2" key="2">
    <citation type="submission" date="2020-09" db="EMBL/GenBank/DDBJ databases">
        <authorList>
            <person name="Sun Q."/>
            <person name="Zhou Y."/>
        </authorList>
    </citation>
    <scope>NUCLEOTIDE SEQUENCE</scope>
    <source>
        <strain evidence="2">CGMCC 4.7312</strain>
    </source>
</reference>
<evidence type="ECO:0000313" key="2">
    <source>
        <dbReference type="EMBL" id="GGM26555.1"/>
    </source>
</evidence>
<feature type="transmembrane region" description="Helical" evidence="1">
    <location>
        <begin position="33"/>
        <end position="54"/>
    </location>
</feature>
<reference evidence="2" key="1">
    <citation type="journal article" date="2014" name="Int. J. Syst. Evol. Microbiol.">
        <title>Complete genome sequence of Corynebacterium casei LMG S-19264T (=DSM 44701T), isolated from a smear-ripened cheese.</title>
        <authorList>
            <consortium name="US DOE Joint Genome Institute (JGI-PGF)"/>
            <person name="Walter F."/>
            <person name="Albersmeier A."/>
            <person name="Kalinowski J."/>
            <person name="Ruckert C."/>
        </authorList>
    </citation>
    <scope>NUCLEOTIDE SEQUENCE</scope>
    <source>
        <strain evidence="2">CGMCC 4.7312</strain>
    </source>
</reference>
<accession>A0A917TKH6</accession>
<dbReference type="Proteomes" id="UP000608890">
    <property type="component" value="Unassembled WGS sequence"/>
</dbReference>
<dbReference type="RefSeq" id="WP_189040966.1">
    <property type="nucleotide sequence ID" value="NZ_BMNB01000003.1"/>
</dbReference>
<keyword evidence="1" id="KW-0472">Membrane</keyword>
<sequence>MTRIDPNGVPTRAEAVRRDSPAEWARVESRHAWLLLAVVGLLGALLVGAGVVAVDHGWLPLPLGGGR</sequence>
<keyword evidence="1" id="KW-1133">Transmembrane helix</keyword>